<dbReference type="Proteomes" id="UP001230207">
    <property type="component" value="Unassembled WGS sequence"/>
</dbReference>
<reference evidence="2 3" key="1">
    <citation type="submission" date="2023-07" db="EMBL/GenBank/DDBJ databases">
        <title>Genomic Encyclopedia of Type Strains, Phase IV (KMG-IV): sequencing the most valuable type-strain genomes for metagenomic binning, comparative biology and taxonomic classification.</title>
        <authorList>
            <person name="Goeker M."/>
        </authorList>
    </citation>
    <scope>NUCLEOTIDE SEQUENCE [LARGE SCALE GENOMIC DNA]</scope>
    <source>
        <strain evidence="2 3">DSM 1112</strain>
    </source>
</reference>
<dbReference type="SUPFAM" id="SSF142338">
    <property type="entry name" value="CofD-like"/>
    <property type="match status" value="1"/>
</dbReference>
<organism evidence="2 3">
    <name type="scientific">Pararhizobium capsulatum DSM 1112</name>
    <dbReference type="NCBI Taxonomy" id="1121113"/>
    <lineage>
        <taxon>Bacteria</taxon>
        <taxon>Pseudomonadati</taxon>
        <taxon>Pseudomonadota</taxon>
        <taxon>Alphaproteobacteria</taxon>
        <taxon>Hyphomicrobiales</taxon>
        <taxon>Rhizobiaceae</taxon>
        <taxon>Rhizobium/Agrobacterium group</taxon>
        <taxon>Pararhizobium</taxon>
    </lineage>
</organism>
<dbReference type="PANTHER" id="PTHR30135:SF3">
    <property type="entry name" value="GLUCONEOGENESIS FACTOR-RELATED"/>
    <property type="match status" value="1"/>
</dbReference>
<keyword evidence="1" id="KW-0963">Cytoplasm</keyword>
<dbReference type="InterPro" id="IPR010119">
    <property type="entry name" value="Gluconeogen_factor"/>
</dbReference>
<dbReference type="CDD" id="cd07187">
    <property type="entry name" value="YvcK_like"/>
    <property type="match status" value="1"/>
</dbReference>
<sequence length="388" mass="42206">MNRNSAPDDVAAIIRGAALKRIVLFSGGSACRSINLALCGNAHLTRVVPSWDSGGSSKLIREKVGLLAVGDLRQALMTMAHGEGRAGDVVKICNARLSSNLGMDVARAEFQFYSEARHPLLERMHPGLRGAILNYLKTFASTVGAGFDYRNGSIGNFILAGACLAHNGDINTAVFVFRKLCSVVGDVWTSSLENDLVLTATLKNGRKIERQDAITKLSEDEATIGIDYVELSRTSNDRPKANPAALEALANADLIAFGPGSVFTSLLPHLQIQEIATTLLKVNCPRVWIGNILQCPETTDLKLGDILRACRSQWQRDDRSRRQLLTHVLANRVLFPFEKTVGAFPYLSHETDDCDQPAVIIGEYEDAWNRGQHDGKAIANALREIAAS</sequence>
<dbReference type="EMBL" id="JAUSVF010000007">
    <property type="protein sequence ID" value="MDQ0324116.1"/>
    <property type="molecule type" value="Genomic_DNA"/>
</dbReference>
<dbReference type="Pfam" id="PF01933">
    <property type="entry name" value="CofD"/>
    <property type="match status" value="1"/>
</dbReference>
<comment type="caution">
    <text evidence="2">The sequence shown here is derived from an EMBL/GenBank/DDBJ whole genome shotgun (WGS) entry which is preliminary data.</text>
</comment>
<name>A0ABU0C0R3_9HYPH</name>
<gene>
    <name evidence="2" type="ORF">QO002_006323</name>
</gene>
<dbReference type="InterPro" id="IPR002882">
    <property type="entry name" value="CofD"/>
</dbReference>
<protein>
    <submittedName>
        <fullName evidence="2">CofD-like protein</fullName>
    </submittedName>
</protein>
<dbReference type="RefSeq" id="WP_307237494.1">
    <property type="nucleotide sequence ID" value="NZ_JAUSVF010000007.1"/>
</dbReference>
<dbReference type="Gene3D" id="3.40.50.10680">
    <property type="entry name" value="CofD-like domains"/>
    <property type="match status" value="1"/>
</dbReference>
<dbReference type="InterPro" id="IPR038136">
    <property type="entry name" value="CofD-like_dom_sf"/>
</dbReference>
<accession>A0ABU0C0R3</accession>
<evidence type="ECO:0000313" key="2">
    <source>
        <dbReference type="EMBL" id="MDQ0324116.1"/>
    </source>
</evidence>
<evidence type="ECO:0000313" key="3">
    <source>
        <dbReference type="Proteomes" id="UP001230207"/>
    </source>
</evidence>
<evidence type="ECO:0000256" key="1">
    <source>
        <dbReference type="ARBA" id="ARBA00022490"/>
    </source>
</evidence>
<keyword evidence="3" id="KW-1185">Reference proteome</keyword>
<proteinExistence type="predicted"/>
<dbReference type="PANTHER" id="PTHR30135">
    <property type="entry name" value="UNCHARACTERIZED PROTEIN YVCK-RELATED"/>
    <property type="match status" value="1"/>
</dbReference>